<feature type="transmembrane region" description="Helical" evidence="10">
    <location>
        <begin position="194"/>
        <end position="211"/>
    </location>
</feature>
<feature type="transmembrane region" description="Helical" evidence="10">
    <location>
        <begin position="138"/>
        <end position="158"/>
    </location>
</feature>
<dbReference type="GO" id="GO:0046983">
    <property type="term" value="F:protein dimerization activity"/>
    <property type="evidence" value="ECO:0007669"/>
    <property type="project" value="InterPro"/>
</dbReference>
<feature type="region of interest" description="Disordered" evidence="9">
    <location>
        <begin position="1"/>
        <end position="30"/>
    </location>
</feature>
<evidence type="ECO:0000256" key="5">
    <source>
        <dbReference type="ARBA" id="ARBA00022741"/>
    </source>
</evidence>
<evidence type="ECO:0000256" key="10">
    <source>
        <dbReference type="SAM" id="Phobius"/>
    </source>
</evidence>
<keyword evidence="10" id="KW-0472">Membrane</keyword>
<dbReference type="EMBL" id="JACCCC010000001">
    <property type="protein sequence ID" value="NYE45746.1"/>
    <property type="molecule type" value="Genomic_DNA"/>
</dbReference>
<feature type="compositionally biased region" description="Basic and acidic residues" evidence="9">
    <location>
        <begin position="1"/>
        <end position="20"/>
    </location>
</feature>
<gene>
    <name evidence="13" type="ORF">HDA32_000866</name>
</gene>
<evidence type="ECO:0000256" key="7">
    <source>
        <dbReference type="ARBA" id="ARBA00022840"/>
    </source>
</evidence>
<dbReference type="Pfam" id="PF07730">
    <property type="entry name" value="HisKA_3"/>
    <property type="match status" value="1"/>
</dbReference>
<keyword evidence="4" id="KW-0808">Transferase</keyword>
<dbReference type="InterPro" id="IPR050482">
    <property type="entry name" value="Sensor_HK_TwoCompSys"/>
</dbReference>
<feature type="transmembrane region" description="Helical" evidence="10">
    <location>
        <begin position="528"/>
        <end position="546"/>
    </location>
</feature>
<feature type="transmembrane region" description="Helical" evidence="10">
    <location>
        <begin position="477"/>
        <end position="495"/>
    </location>
</feature>
<dbReference type="GO" id="GO:0000155">
    <property type="term" value="F:phosphorelay sensor kinase activity"/>
    <property type="evidence" value="ECO:0007669"/>
    <property type="project" value="InterPro"/>
</dbReference>
<feature type="domain" description="Phage shock protein PspC N-terminal" evidence="11">
    <location>
        <begin position="314"/>
        <end position="364"/>
    </location>
</feature>
<evidence type="ECO:0000256" key="4">
    <source>
        <dbReference type="ARBA" id="ARBA00022679"/>
    </source>
</evidence>
<feature type="transmembrane region" description="Helical" evidence="10">
    <location>
        <begin position="340"/>
        <end position="362"/>
    </location>
</feature>
<evidence type="ECO:0000259" key="11">
    <source>
        <dbReference type="Pfam" id="PF04024"/>
    </source>
</evidence>
<comment type="caution">
    <text evidence="13">The sequence shown here is derived from an EMBL/GenBank/DDBJ whole genome shotgun (WGS) entry which is preliminary data.</text>
</comment>
<dbReference type="Proteomes" id="UP000589036">
    <property type="component" value="Unassembled WGS sequence"/>
</dbReference>
<dbReference type="Pfam" id="PF04024">
    <property type="entry name" value="PspC"/>
    <property type="match status" value="2"/>
</dbReference>
<feature type="domain" description="Phage shock protein PspC N-terminal" evidence="11">
    <location>
        <begin position="61"/>
        <end position="100"/>
    </location>
</feature>
<dbReference type="EC" id="2.7.13.3" evidence="2"/>
<dbReference type="SUPFAM" id="SSF55874">
    <property type="entry name" value="ATPase domain of HSP90 chaperone/DNA topoisomerase II/histidine kinase"/>
    <property type="match status" value="1"/>
</dbReference>
<keyword evidence="14" id="KW-1185">Reference proteome</keyword>
<keyword evidence="10" id="KW-1133">Transmembrane helix</keyword>
<evidence type="ECO:0000256" key="1">
    <source>
        <dbReference type="ARBA" id="ARBA00000085"/>
    </source>
</evidence>
<dbReference type="PANTHER" id="PTHR24421:SF10">
    <property type="entry name" value="NITRATE_NITRITE SENSOR PROTEIN NARQ"/>
    <property type="match status" value="1"/>
</dbReference>
<dbReference type="AlphaFoldDB" id="A0A852TN45"/>
<dbReference type="GO" id="GO:0005524">
    <property type="term" value="F:ATP binding"/>
    <property type="evidence" value="ECO:0007669"/>
    <property type="project" value="UniProtKB-KW"/>
</dbReference>
<keyword evidence="5" id="KW-0547">Nucleotide-binding</keyword>
<keyword evidence="3" id="KW-0597">Phosphoprotein</keyword>
<comment type="catalytic activity">
    <reaction evidence="1">
        <text>ATP + protein L-histidine = ADP + protein N-phospho-L-histidine.</text>
        <dbReference type="EC" id="2.7.13.3"/>
    </reaction>
</comment>
<dbReference type="GO" id="GO:0016020">
    <property type="term" value="C:membrane"/>
    <property type="evidence" value="ECO:0007669"/>
    <property type="project" value="InterPro"/>
</dbReference>
<keyword evidence="8" id="KW-0902">Two-component regulatory system</keyword>
<protein>
    <recommendedName>
        <fullName evidence="2">histidine kinase</fullName>
        <ecNumber evidence="2">2.7.13.3</ecNumber>
    </recommendedName>
</protein>
<name>A0A852TN45_9ACTN</name>
<reference evidence="13 14" key="1">
    <citation type="submission" date="2020-07" db="EMBL/GenBank/DDBJ databases">
        <title>Sequencing the genomes of 1000 actinobacteria strains.</title>
        <authorList>
            <person name="Klenk H.-P."/>
        </authorList>
    </citation>
    <scope>NUCLEOTIDE SEQUENCE [LARGE SCALE GENOMIC DNA]</scope>
    <source>
        <strain evidence="13 14">CXB654</strain>
    </source>
</reference>
<accession>A0A852TN45</accession>
<evidence type="ECO:0000259" key="12">
    <source>
        <dbReference type="Pfam" id="PF07730"/>
    </source>
</evidence>
<dbReference type="PANTHER" id="PTHR24421">
    <property type="entry name" value="NITRATE/NITRITE SENSOR PROTEIN NARX-RELATED"/>
    <property type="match status" value="1"/>
</dbReference>
<dbReference type="Gene3D" id="3.30.565.10">
    <property type="entry name" value="Histidine kinase-like ATPase, C-terminal domain"/>
    <property type="match status" value="1"/>
</dbReference>
<dbReference type="InterPro" id="IPR007168">
    <property type="entry name" value="Phageshock_PspC_N"/>
</dbReference>
<dbReference type="Gene3D" id="1.20.5.1930">
    <property type="match status" value="1"/>
</dbReference>
<feature type="transmembrane region" description="Helical" evidence="10">
    <location>
        <begin position="383"/>
        <end position="405"/>
    </location>
</feature>
<evidence type="ECO:0000313" key="13">
    <source>
        <dbReference type="EMBL" id="NYE45746.1"/>
    </source>
</evidence>
<dbReference type="RefSeq" id="WP_179641914.1">
    <property type="nucleotide sequence ID" value="NZ_BAAAYY010000002.1"/>
</dbReference>
<dbReference type="CDD" id="cd16917">
    <property type="entry name" value="HATPase_UhpB-NarQ-NarX-like"/>
    <property type="match status" value="1"/>
</dbReference>
<sequence>MNAEEREPRAGTARDGREPPEPEADTARPIADTLRAAVWGPPSALPRRLPVPGSGDGARPLLGGVCAGIARRRGWRPWTVRLLAILLVLPMALYPVVWLVGAAGRPPESVRGRANRQLLVIAAAAAVSLLSAPRLMDLGLTETSALIAGLAVGLPLLALPRSPLLSWRLMTPALVLMLFLLWTLPEQPVASNGPFPAAGAAAYLLVLFIVASQYDRRVVLVVGACATALTTVHTAVLGADAAPVVWSVVLVLAVLIAGDNVRLRREAAGAESSRQEVPPTGRPPIPLWDDVLDAVWRTPARPAAGRLRLPRGPVRPIGERVIAGVCGAFARGSLARLITFRLLFCLFLPLSAAVYLLLWLLLPLEGRPSPATTLNRDAPRHSAYQKAIAWFLLFGVGAGVAALAAVQTVDFLGMAVAPSVVLGIVTGLPLALLPYSPLLTWRFMTAGLFAVLVASAVDDGSMLSPTAVGGIPPGILWPWPIAVLVVLPLVLYLVAIGSSGRLTAGVGAVTVLLGILPASVFAGTPPLQALWISAVAVAVLAFGHTVRGRRTAQRELAHESALRRQDRARQAVLEERSRIARELHDVVSHHMSMIAIQAEAAPYKDLDLSPDAAATFHALRDTARDALAEMRRVVGLLREDDEDAERVPQPGLAQLDDLVAGAREAGMTVELEVAGLPGDLPGSVDLSAYRIVQESLSNAGRHAAGAHVRIGVEGGPGLVTLRIANGPAGASTPGPGLEPGGHGLVGMRERVAMLGGSLRAGPLPGGGFEVVAELPVPGED</sequence>
<evidence type="ECO:0000256" key="3">
    <source>
        <dbReference type="ARBA" id="ARBA00022553"/>
    </source>
</evidence>
<evidence type="ECO:0000256" key="8">
    <source>
        <dbReference type="ARBA" id="ARBA00023012"/>
    </source>
</evidence>
<feature type="transmembrane region" description="Helical" evidence="10">
    <location>
        <begin position="411"/>
        <end position="432"/>
    </location>
</feature>
<feature type="transmembrane region" description="Helical" evidence="10">
    <location>
        <begin position="244"/>
        <end position="263"/>
    </location>
</feature>
<dbReference type="InterPro" id="IPR011712">
    <property type="entry name" value="Sig_transdc_His_kin_sub3_dim/P"/>
</dbReference>
<feature type="transmembrane region" description="Helical" evidence="10">
    <location>
        <begin position="165"/>
        <end position="182"/>
    </location>
</feature>
<dbReference type="InterPro" id="IPR036890">
    <property type="entry name" value="HATPase_C_sf"/>
</dbReference>
<keyword evidence="10" id="KW-0812">Transmembrane</keyword>
<evidence type="ECO:0000256" key="9">
    <source>
        <dbReference type="SAM" id="MobiDB-lite"/>
    </source>
</evidence>
<organism evidence="13 14">
    <name type="scientific">Spinactinospora alkalitolerans</name>
    <dbReference type="NCBI Taxonomy" id="687207"/>
    <lineage>
        <taxon>Bacteria</taxon>
        <taxon>Bacillati</taxon>
        <taxon>Actinomycetota</taxon>
        <taxon>Actinomycetes</taxon>
        <taxon>Streptosporangiales</taxon>
        <taxon>Nocardiopsidaceae</taxon>
        <taxon>Spinactinospora</taxon>
    </lineage>
</organism>
<keyword evidence="6 13" id="KW-0418">Kinase</keyword>
<evidence type="ECO:0000256" key="2">
    <source>
        <dbReference type="ARBA" id="ARBA00012438"/>
    </source>
</evidence>
<evidence type="ECO:0000256" key="6">
    <source>
        <dbReference type="ARBA" id="ARBA00022777"/>
    </source>
</evidence>
<feature type="domain" description="Signal transduction histidine kinase subgroup 3 dimerisation and phosphoacceptor" evidence="12">
    <location>
        <begin position="575"/>
        <end position="641"/>
    </location>
</feature>
<proteinExistence type="predicted"/>
<feature type="transmembrane region" description="Helical" evidence="10">
    <location>
        <begin position="218"/>
        <end position="238"/>
    </location>
</feature>
<evidence type="ECO:0000313" key="14">
    <source>
        <dbReference type="Proteomes" id="UP000589036"/>
    </source>
</evidence>
<feature type="transmembrane region" description="Helical" evidence="10">
    <location>
        <begin position="502"/>
        <end position="522"/>
    </location>
</feature>
<feature type="transmembrane region" description="Helical" evidence="10">
    <location>
        <begin position="82"/>
        <end position="102"/>
    </location>
</feature>
<keyword evidence="7" id="KW-0067">ATP-binding</keyword>